<organism evidence="3 4">
    <name type="scientific">Escallonia herrerae</name>
    <dbReference type="NCBI Taxonomy" id="1293975"/>
    <lineage>
        <taxon>Eukaryota</taxon>
        <taxon>Viridiplantae</taxon>
        <taxon>Streptophyta</taxon>
        <taxon>Embryophyta</taxon>
        <taxon>Tracheophyta</taxon>
        <taxon>Spermatophyta</taxon>
        <taxon>Magnoliopsida</taxon>
        <taxon>eudicotyledons</taxon>
        <taxon>Gunneridae</taxon>
        <taxon>Pentapetalae</taxon>
        <taxon>asterids</taxon>
        <taxon>campanulids</taxon>
        <taxon>Escalloniales</taxon>
        <taxon>Escalloniaceae</taxon>
        <taxon>Escallonia</taxon>
    </lineage>
</organism>
<dbReference type="InterPro" id="IPR023410">
    <property type="entry name" value="14-3-3_domain"/>
</dbReference>
<dbReference type="InterPro" id="IPR000308">
    <property type="entry name" value="14-3-3"/>
</dbReference>
<dbReference type="Gene3D" id="1.20.190.20">
    <property type="entry name" value="14-3-3 domain"/>
    <property type="match status" value="1"/>
</dbReference>
<sequence>PLTRAFWPRRRLHPSRELTIEERNLLLSVAFKNLIGSLLAAWRSVSSIEHKDESQKKDDYVALDRDYRSNVVAKGNTVAVSVEYMLSSYLAKTYGLQDRASKTGMPGKTCNVSGRQFGCSKSLDIQVMVARVSKKKLKSQQMVTRIST</sequence>
<dbReference type="Proteomes" id="UP001188597">
    <property type="component" value="Unassembled WGS sequence"/>
</dbReference>
<accession>A0AA89ACX2</accession>
<evidence type="ECO:0000256" key="1">
    <source>
        <dbReference type="ARBA" id="ARBA00006141"/>
    </source>
</evidence>
<name>A0AA89ACX2_9ASTE</name>
<comment type="caution">
    <text evidence="3">The sequence shown here is derived from an EMBL/GenBank/DDBJ whole genome shotgun (WGS) entry which is preliminary data.</text>
</comment>
<dbReference type="SUPFAM" id="SSF48445">
    <property type="entry name" value="14-3-3 protein"/>
    <property type="match status" value="1"/>
</dbReference>
<dbReference type="AlphaFoldDB" id="A0AA89ACX2"/>
<feature type="non-terminal residue" evidence="3">
    <location>
        <position position="1"/>
    </location>
</feature>
<protein>
    <recommendedName>
        <fullName evidence="2">14-3-3 domain-containing protein</fullName>
    </recommendedName>
</protein>
<gene>
    <name evidence="3" type="ORF">RJ639_024562</name>
</gene>
<comment type="similarity">
    <text evidence="1">Belongs to the 14-3-3 family.</text>
</comment>
<reference evidence="3" key="1">
    <citation type="submission" date="2022-12" db="EMBL/GenBank/DDBJ databases">
        <title>Draft genome assemblies for two species of Escallonia (Escalloniales).</title>
        <authorList>
            <person name="Chanderbali A."/>
            <person name="Dervinis C."/>
            <person name="Anghel I."/>
            <person name="Soltis D."/>
            <person name="Soltis P."/>
            <person name="Zapata F."/>
        </authorList>
    </citation>
    <scope>NUCLEOTIDE SEQUENCE</scope>
    <source>
        <strain evidence="3">UCBG64.0493</strain>
        <tissue evidence="3">Leaf</tissue>
    </source>
</reference>
<dbReference type="InterPro" id="IPR036815">
    <property type="entry name" value="14-3-3_dom_sf"/>
</dbReference>
<evidence type="ECO:0000313" key="4">
    <source>
        <dbReference type="Proteomes" id="UP001188597"/>
    </source>
</evidence>
<evidence type="ECO:0000313" key="3">
    <source>
        <dbReference type="EMBL" id="KAK2998440.1"/>
    </source>
</evidence>
<dbReference type="PANTHER" id="PTHR18860">
    <property type="entry name" value="14-3-3 PROTEIN"/>
    <property type="match status" value="1"/>
</dbReference>
<dbReference type="EMBL" id="JAVXUP010003652">
    <property type="protein sequence ID" value="KAK2998440.1"/>
    <property type="molecule type" value="Genomic_DNA"/>
</dbReference>
<proteinExistence type="inferred from homology"/>
<dbReference type="Pfam" id="PF00244">
    <property type="entry name" value="14-3-3"/>
    <property type="match status" value="1"/>
</dbReference>
<evidence type="ECO:0000259" key="2">
    <source>
        <dbReference type="Pfam" id="PF00244"/>
    </source>
</evidence>
<keyword evidence="4" id="KW-1185">Reference proteome</keyword>
<dbReference type="PRINTS" id="PR00305">
    <property type="entry name" value="1433ZETA"/>
</dbReference>
<feature type="domain" description="14-3-3" evidence="2">
    <location>
        <begin position="15"/>
        <end position="92"/>
    </location>
</feature>